<keyword evidence="1" id="KW-0282">Flagellum</keyword>
<dbReference type="EMBL" id="LR217695">
    <property type="protein sequence ID" value="VFP78026.1"/>
    <property type="molecule type" value="Genomic_DNA"/>
</dbReference>
<keyword evidence="1" id="KW-0966">Cell projection</keyword>
<accession>A0A451CY13</accession>
<name>A0A451CY13_9GAMM</name>
<dbReference type="AlphaFoldDB" id="A0A451CY13"/>
<evidence type="ECO:0000313" key="1">
    <source>
        <dbReference type="EMBL" id="VFP78026.1"/>
    </source>
</evidence>
<reference evidence="1 2" key="1">
    <citation type="submission" date="2019-02" db="EMBL/GenBank/DDBJ databases">
        <authorList>
            <person name="Manzano-Marin A."/>
            <person name="Manzano-Marin A."/>
        </authorList>
    </citation>
    <scope>NUCLEOTIDE SEQUENCE [LARGE SCALE GENOMIC DNA]</scope>
    <source>
        <strain evidence="1 2">BuCicuneomaculata</strain>
    </source>
</reference>
<protein>
    <submittedName>
        <fullName evidence="1">Flagellar hook-basal body complex protein FliE</fullName>
    </submittedName>
</protein>
<dbReference type="RefSeq" id="WP_154027040.1">
    <property type="nucleotide sequence ID" value="NZ_LR217695.1"/>
</dbReference>
<keyword evidence="1" id="KW-0969">Cilium</keyword>
<evidence type="ECO:0000313" key="2">
    <source>
        <dbReference type="Proteomes" id="UP000294404"/>
    </source>
</evidence>
<sequence length="92" mass="10895">MKINSIPRKKVRLAPISLQKNNEKNINFFSMWKHALKTPINTSNIANNKINQKKTIKDIHLNQKINKKKIKMLILLNQKIMNIYQEIMNMPI</sequence>
<dbReference type="Proteomes" id="UP000294404">
    <property type="component" value="Chromosome"/>
</dbReference>
<dbReference type="OrthoDB" id="9780487at2"/>
<organism evidence="1 2">
    <name type="scientific">Buchnera aphidicola</name>
    <name type="common">Cinara cuneomaculata</name>
    <dbReference type="NCBI Taxonomy" id="1660040"/>
    <lineage>
        <taxon>Bacteria</taxon>
        <taxon>Pseudomonadati</taxon>
        <taxon>Pseudomonadota</taxon>
        <taxon>Gammaproteobacteria</taxon>
        <taxon>Enterobacterales</taxon>
        <taxon>Erwiniaceae</taxon>
        <taxon>Buchnera</taxon>
    </lineage>
</organism>
<gene>
    <name evidence="1" type="primary">fliE</name>
    <name evidence="1" type="ORF">BUCICUMA2628_044</name>
</gene>
<proteinExistence type="predicted"/>